<evidence type="ECO:0000256" key="1">
    <source>
        <dbReference type="SAM" id="MobiDB-lite"/>
    </source>
</evidence>
<feature type="compositionally biased region" description="Basic residues" evidence="1">
    <location>
        <begin position="49"/>
        <end position="58"/>
    </location>
</feature>
<evidence type="ECO:0000313" key="3">
    <source>
        <dbReference type="Proteomes" id="UP000324222"/>
    </source>
</evidence>
<dbReference type="EMBL" id="VSRR010001657">
    <property type="protein sequence ID" value="MPC26829.1"/>
    <property type="molecule type" value="Genomic_DNA"/>
</dbReference>
<proteinExistence type="predicted"/>
<dbReference type="AlphaFoldDB" id="A0A5B7E097"/>
<reference evidence="2 3" key="1">
    <citation type="submission" date="2019-05" db="EMBL/GenBank/DDBJ databases">
        <title>Another draft genome of Portunus trituberculatus and its Hox gene families provides insights of decapod evolution.</title>
        <authorList>
            <person name="Jeong J.-H."/>
            <person name="Song I."/>
            <person name="Kim S."/>
            <person name="Choi T."/>
            <person name="Kim D."/>
            <person name="Ryu S."/>
            <person name="Kim W."/>
        </authorList>
    </citation>
    <scope>NUCLEOTIDE SEQUENCE [LARGE SCALE GENOMIC DNA]</scope>
    <source>
        <tissue evidence="2">Muscle</tissue>
    </source>
</reference>
<feature type="region of interest" description="Disordered" evidence="1">
    <location>
        <begin position="19"/>
        <end position="68"/>
    </location>
</feature>
<sequence length="119" mass="12863">MEYTARAIHSPTAHVGRVTGVGKERRMRPRLSAQRGMRVGAGLSLPSSHTRHTRRKFTRRSDANTGMFATEAREKIKIIVRVVKEGRGGGAAGQGARGGAGQGGWSPVGGWDVVRWMGR</sequence>
<dbReference type="Proteomes" id="UP000324222">
    <property type="component" value="Unassembled WGS sequence"/>
</dbReference>
<organism evidence="2 3">
    <name type="scientific">Portunus trituberculatus</name>
    <name type="common">Swimming crab</name>
    <name type="synonym">Neptunus trituberculatus</name>
    <dbReference type="NCBI Taxonomy" id="210409"/>
    <lineage>
        <taxon>Eukaryota</taxon>
        <taxon>Metazoa</taxon>
        <taxon>Ecdysozoa</taxon>
        <taxon>Arthropoda</taxon>
        <taxon>Crustacea</taxon>
        <taxon>Multicrustacea</taxon>
        <taxon>Malacostraca</taxon>
        <taxon>Eumalacostraca</taxon>
        <taxon>Eucarida</taxon>
        <taxon>Decapoda</taxon>
        <taxon>Pleocyemata</taxon>
        <taxon>Brachyura</taxon>
        <taxon>Eubrachyura</taxon>
        <taxon>Portunoidea</taxon>
        <taxon>Portunidae</taxon>
        <taxon>Portuninae</taxon>
        <taxon>Portunus</taxon>
    </lineage>
</organism>
<protein>
    <submittedName>
        <fullName evidence="2">Uncharacterized protein</fullName>
    </submittedName>
</protein>
<gene>
    <name evidence="2" type="ORF">E2C01_019980</name>
</gene>
<keyword evidence="3" id="KW-1185">Reference proteome</keyword>
<name>A0A5B7E097_PORTR</name>
<comment type="caution">
    <text evidence="2">The sequence shown here is derived from an EMBL/GenBank/DDBJ whole genome shotgun (WGS) entry which is preliminary data.</text>
</comment>
<evidence type="ECO:0000313" key="2">
    <source>
        <dbReference type="EMBL" id="MPC26829.1"/>
    </source>
</evidence>
<accession>A0A5B7E097</accession>